<dbReference type="PANTHER" id="PTHR47926">
    <property type="entry name" value="PENTATRICOPEPTIDE REPEAT-CONTAINING PROTEIN"/>
    <property type="match status" value="1"/>
</dbReference>
<dbReference type="PROSITE" id="PS51375">
    <property type="entry name" value="PPR"/>
    <property type="match status" value="5"/>
</dbReference>
<dbReference type="InterPro" id="IPR011990">
    <property type="entry name" value="TPR-like_helical_dom_sf"/>
</dbReference>
<dbReference type="Pfam" id="PF13041">
    <property type="entry name" value="PPR_2"/>
    <property type="match status" value="3"/>
</dbReference>
<dbReference type="PANTHER" id="PTHR47926:SF347">
    <property type="entry name" value="PENTATRICOPEPTIDE REPEAT-CONTAINING PROTEIN"/>
    <property type="match status" value="1"/>
</dbReference>
<gene>
    <name evidence="3" type="ORF">MIMGU_mgv1a024903mg</name>
</gene>
<organism evidence="3 4">
    <name type="scientific">Erythranthe guttata</name>
    <name type="common">Yellow monkey flower</name>
    <name type="synonym">Mimulus guttatus</name>
    <dbReference type="NCBI Taxonomy" id="4155"/>
    <lineage>
        <taxon>Eukaryota</taxon>
        <taxon>Viridiplantae</taxon>
        <taxon>Streptophyta</taxon>
        <taxon>Embryophyta</taxon>
        <taxon>Tracheophyta</taxon>
        <taxon>Spermatophyta</taxon>
        <taxon>Magnoliopsida</taxon>
        <taxon>eudicotyledons</taxon>
        <taxon>Gunneridae</taxon>
        <taxon>Pentapetalae</taxon>
        <taxon>asterids</taxon>
        <taxon>lamiids</taxon>
        <taxon>Lamiales</taxon>
        <taxon>Phrymaceae</taxon>
        <taxon>Erythranthe</taxon>
    </lineage>
</organism>
<feature type="repeat" description="PPR" evidence="2">
    <location>
        <begin position="95"/>
        <end position="129"/>
    </location>
</feature>
<dbReference type="AlphaFoldDB" id="A0A022PVS7"/>
<evidence type="ECO:0000313" key="3">
    <source>
        <dbReference type="EMBL" id="EYU19624.1"/>
    </source>
</evidence>
<dbReference type="EMBL" id="KI632289">
    <property type="protein sequence ID" value="EYU19624.1"/>
    <property type="molecule type" value="Genomic_DNA"/>
</dbReference>
<dbReference type="FunFam" id="1.25.40.10:FF:000090">
    <property type="entry name" value="Pentatricopeptide repeat-containing protein, chloroplastic"/>
    <property type="match status" value="1"/>
</dbReference>
<name>A0A022PVS7_ERYGU</name>
<dbReference type="InterPro" id="IPR002885">
    <property type="entry name" value="PPR_rpt"/>
</dbReference>
<feature type="repeat" description="PPR" evidence="2">
    <location>
        <begin position="339"/>
        <end position="373"/>
    </location>
</feature>
<keyword evidence="4" id="KW-1185">Reference proteome</keyword>
<dbReference type="Gene3D" id="1.25.40.10">
    <property type="entry name" value="Tetratricopeptide repeat domain"/>
    <property type="match status" value="3"/>
</dbReference>
<dbReference type="Pfam" id="PF01535">
    <property type="entry name" value="PPR"/>
    <property type="match status" value="3"/>
</dbReference>
<dbReference type="NCBIfam" id="TIGR00756">
    <property type="entry name" value="PPR"/>
    <property type="match status" value="4"/>
</dbReference>
<accession>A0A022PVS7</accession>
<proteinExistence type="predicted"/>
<dbReference type="InterPro" id="IPR046848">
    <property type="entry name" value="E_motif"/>
</dbReference>
<feature type="non-terminal residue" evidence="3">
    <location>
        <position position="1"/>
    </location>
</feature>
<protein>
    <recommendedName>
        <fullName evidence="5">Pentacotripeptide-repeat region of PRORP domain-containing protein</fullName>
    </recommendedName>
</protein>
<evidence type="ECO:0000256" key="1">
    <source>
        <dbReference type="ARBA" id="ARBA00022737"/>
    </source>
</evidence>
<dbReference type="InterPro" id="IPR046960">
    <property type="entry name" value="PPR_At4g14850-like_plant"/>
</dbReference>
<reference evidence="3 4" key="1">
    <citation type="journal article" date="2013" name="Proc. Natl. Acad. Sci. U.S.A.">
        <title>Fine-scale variation in meiotic recombination in Mimulus inferred from population shotgun sequencing.</title>
        <authorList>
            <person name="Hellsten U."/>
            <person name="Wright K.M."/>
            <person name="Jenkins J."/>
            <person name="Shu S."/>
            <person name="Yuan Y."/>
            <person name="Wessler S.R."/>
            <person name="Schmutz J."/>
            <person name="Willis J.H."/>
            <person name="Rokhsar D.S."/>
        </authorList>
    </citation>
    <scope>NUCLEOTIDE SEQUENCE [LARGE SCALE GENOMIC DNA]</scope>
    <source>
        <strain evidence="4">cv. DUN x IM62</strain>
    </source>
</reference>
<keyword evidence="1" id="KW-0677">Repeat</keyword>
<sequence length="633" mass="70648">HDNGLQFNRCNQPFRPLFLVCSMSRLRLEYFANLKNSIKMAIEPSSFSGTWKHQRWKESPIYPDIVSANKAITSSYQAGEIERARQLFDEMTHRTVVSWNTMITGYTKLNMFPESLRLISLMHLSNVKLNETTFSVSLSVCARAHSLISGQQVHGLVFKSGHQKFKLVGSALLYVYASCRQIGDGRRVFDELSQENELLWSLMLMGYVECNLMREALIVFDKMPIRGVVEWTNLISGFVKSDDHGCKIALKMFKMMRESGEAVPNEITLDCAVRGCARSGDFSIGKLIHGLIIKSGFEYKSSISGALISLYSSSESMDDAEKDLELSEYHDLEAKGESCPISWNSMISGYVQNDLFKNAFELYLTMRRSLISETRSTFSVLFHACACMGCLQQGQIFHAHVAKTPFSSDVYVGTSLIDMYSKCGSISDARASFSSISSPNVAAWTSLINGHAHHGLGSSAVALFDFMVDQRVAPNGATFVAVLSACARAGLVDEGMKLFRLMTERYLITPVLEHYTCIVDLLGRSGLVREAEEVIEGMLVGADSAVLTSLLHSSWFWMDVEVGERVARKMFELDPNDQSSACVIMSNMYSRSGEWGQKMEMRDMLRELGGKKDVGCSWIDVHNNTNHVSSSPV</sequence>
<feature type="repeat" description="PPR" evidence="2">
    <location>
        <begin position="196"/>
        <end position="230"/>
    </location>
</feature>
<dbReference type="Pfam" id="PF20431">
    <property type="entry name" value="E_motif"/>
    <property type="match status" value="1"/>
</dbReference>
<dbReference type="Proteomes" id="UP000030748">
    <property type="component" value="Unassembled WGS sequence"/>
</dbReference>
<dbReference type="GO" id="GO:0009451">
    <property type="term" value="P:RNA modification"/>
    <property type="evidence" value="ECO:0007669"/>
    <property type="project" value="InterPro"/>
</dbReference>
<evidence type="ECO:0008006" key="5">
    <source>
        <dbReference type="Google" id="ProtNLM"/>
    </source>
</evidence>
<evidence type="ECO:0000256" key="2">
    <source>
        <dbReference type="PROSITE-ProRule" id="PRU00708"/>
    </source>
</evidence>
<dbReference type="GO" id="GO:0003723">
    <property type="term" value="F:RNA binding"/>
    <property type="evidence" value="ECO:0007669"/>
    <property type="project" value="InterPro"/>
</dbReference>
<feature type="repeat" description="PPR" evidence="2">
    <location>
        <begin position="475"/>
        <end position="505"/>
    </location>
</feature>
<evidence type="ECO:0000313" key="4">
    <source>
        <dbReference type="Proteomes" id="UP000030748"/>
    </source>
</evidence>
<feature type="repeat" description="PPR" evidence="2">
    <location>
        <begin position="440"/>
        <end position="474"/>
    </location>
</feature>